<accession>A0AAW0UEI2</accession>
<organism evidence="1 2">
    <name type="scientific">Scylla paramamosain</name>
    <name type="common">Mud crab</name>
    <dbReference type="NCBI Taxonomy" id="85552"/>
    <lineage>
        <taxon>Eukaryota</taxon>
        <taxon>Metazoa</taxon>
        <taxon>Ecdysozoa</taxon>
        <taxon>Arthropoda</taxon>
        <taxon>Crustacea</taxon>
        <taxon>Multicrustacea</taxon>
        <taxon>Malacostraca</taxon>
        <taxon>Eumalacostraca</taxon>
        <taxon>Eucarida</taxon>
        <taxon>Decapoda</taxon>
        <taxon>Pleocyemata</taxon>
        <taxon>Brachyura</taxon>
        <taxon>Eubrachyura</taxon>
        <taxon>Portunoidea</taxon>
        <taxon>Portunidae</taxon>
        <taxon>Portuninae</taxon>
        <taxon>Scylla</taxon>
    </lineage>
</organism>
<comment type="caution">
    <text evidence="1">The sequence shown here is derived from an EMBL/GenBank/DDBJ whole genome shotgun (WGS) entry which is preliminary data.</text>
</comment>
<sequence length="278" mass="31899">MIAMVDTSGGSMDQLLRMGERRRAGELGRTYNRRKSEGRCSNIPVSKSNKLNTKTGMVSTAGSISHPPGFMVSFTFGAKMLFQDEWRHVSLQDNPVDDATRRVTARELLAGERRKSGPGFLYLSERTWPPLLGHRNNHEDPEVKKEVTSLAVETRETDAVDKLLLWYSSWYALQRTVDWLLRFMDWIMKGHTNLSGSRLDVTEFRAGRTAVICYVQRIHFEEAIQALKMGELEKFQSPSIVWNRYLMTWACSEWENVACIKMAANHPVALCFFLRTTR</sequence>
<dbReference type="EMBL" id="JARAKH010000014">
    <property type="protein sequence ID" value="KAK8397102.1"/>
    <property type="molecule type" value="Genomic_DNA"/>
</dbReference>
<gene>
    <name evidence="1" type="ORF">O3P69_004640</name>
</gene>
<keyword evidence="2" id="KW-1185">Reference proteome</keyword>
<dbReference type="AlphaFoldDB" id="A0AAW0UEI2"/>
<dbReference type="PANTHER" id="PTHR47331:SF1">
    <property type="entry name" value="GAG-LIKE PROTEIN"/>
    <property type="match status" value="1"/>
</dbReference>
<proteinExistence type="predicted"/>
<protein>
    <submittedName>
        <fullName evidence="1">Uncharacterized protein</fullName>
    </submittedName>
</protein>
<dbReference type="PANTHER" id="PTHR47331">
    <property type="entry name" value="PHD-TYPE DOMAIN-CONTAINING PROTEIN"/>
    <property type="match status" value="1"/>
</dbReference>
<name>A0AAW0UEI2_SCYPA</name>
<evidence type="ECO:0000313" key="1">
    <source>
        <dbReference type="EMBL" id="KAK8397102.1"/>
    </source>
</evidence>
<dbReference type="Proteomes" id="UP001487740">
    <property type="component" value="Unassembled WGS sequence"/>
</dbReference>
<reference evidence="1 2" key="1">
    <citation type="submission" date="2023-03" db="EMBL/GenBank/DDBJ databases">
        <title>High-quality genome of Scylla paramamosain provides insights in environmental adaptation.</title>
        <authorList>
            <person name="Zhang L."/>
        </authorList>
    </citation>
    <scope>NUCLEOTIDE SEQUENCE [LARGE SCALE GENOMIC DNA]</scope>
    <source>
        <strain evidence="1">LZ_2023a</strain>
        <tissue evidence="1">Muscle</tissue>
    </source>
</reference>
<evidence type="ECO:0000313" key="2">
    <source>
        <dbReference type="Proteomes" id="UP001487740"/>
    </source>
</evidence>